<keyword evidence="2" id="KW-1185">Reference proteome</keyword>
<dbReference type="RefSeq" id="WP_305930288.1">
    <property type="nucleotide sequence ID" value="NZ_JAVAIL010000003.1"/>
</dbReference>
<organism evidence="1 2">
    <name type="scientific">Qipengyuania benthica</name>
    <dbReference type="NCBI Taxonomy" id="3067651"/>
    <lineage>
        <taxon>Bacteria</taxon>
        <taxon>Pseudomonadati</taxon>
        <taxon>Pseudomonadota</taxon>
        <taxon>Alphaproteobacteria</taxon>
        <taxon>Sphingomonadales</taxon>
        <taxon>Erythrobacteraceae</taxon>
        <taxon>Qipengyuania</taxon>
    </lineage>
</organism>
<reference evidence="1 2" key="1">
    <citation type="submission" date="2023-08" db="EMBL/GenBank/DDBJ databases">
        <title>genomic of DY56.</title>
        <authorList>
            <person name="Wang Y."/>
        </authorList>
    </citation>
    <scope>NUCLEOTIDE SEQUENCE [LARGE SCALE GENOMIC DNA]</scope>
    <source>
        <strain evidence="1 2">DY56-A-20</strain>
    </source>
</reference>
<sequence length="70" mass="7649">MTDVDAAKLRALALALLTQGEGINRRSGQFLGQLVGETYPLSPKQYAWLEKLAERAGLSDQFAGLENVEQ</sequence>
<protein>
    <submittedName>
        <fullName evidence="1">Uncharacterized protein</fullName>
    </submittedName>
</protein>
<name>A0ABT9HA00_9SPHN</name>
<gene>
    <name evidence="1" type="ORF">Q9K01_10960</name>
</gene>
<dbReference type="EMBL" id="JAVAIL010000003">
    <property type="protein sequence ID" value="MDP4540147.1"/>
    <property type="molecule type" value="Genomic_DNA"/>
</dbReference>
<evidence type="ECO:0000313" key="2">
    <source>
        <dbReference type="Proteomes" id="UP001235664"/>
    </source>
</evidence>
<evidence type="ECO:0000313" key="1">
    <source>
        <dbReference type="EMBL" id="MDP4540147.1"/>
    </source>
</evidence>
<accession>A0ABT9HA00</accession>
<comment type="caution">
    <text evidence="1">The sequence shown here is derived from an EMBL/GenBank/DDBJ whole genome shotgun (WGS) entry which is preliminary data.</text>
</comment>
<dbReference type="Proteomes" id="UP001235664">
    <property type="component" value="Unassembled WGS sequence"/>
</dbReference>
<proteinExistence type="predicted"/>